<feature type="compositionally biased region" description="Basic and acidic residues" evidence="1">
    <location>
        <begin position="59"/>
        <end position="68"/>
    </location>
</feature>
<feature type="compositionally biased region" description="Basic and acidic residues" evidence="1">
    <location>
        <begin position="310"/>
        <end position="328"/>
    </location>
</feature>
<keyword evidence="3" id="KW-1185">Reference proteome</keyword>
<feature type="region of interest" description="Disordered" evidence="1">
    <location>
        <begin position="1"/>
        <end position="83"/>
    </location>
</feature>
<dbReference type="EMBL" id="UZAF01022743">
    <property type="protein sequence ID" value="VDO86901.1"/>
    <property type="molecule type" value="Genomic_DNA"/>
</dbReference>
<gene>
    <name evidence="2" type="ORF">HPLM_LOCUS20944</name>
</gene>
<dbReference type="WBParaSite" id="HPLM_0002095201-mRNA-1">
    <property type="protein sequence ID" value="HPLM_0002095201-mRNA-1"/>
    <property type="gene ID" value="HPLM_0002095201"/>
</dbReference>
<feature type="compositionally biased region" description="Basic and acidic residues" evidence="1">
    <location>
        <begin position="340"/>
        <end position="359"/>
    </location>
</feature>
<evidence type="ECO:0000256" key="1">
    <source>
        <dbReference type="SAM" id="MobiDB-lite"/>
    </source>
</evidence>
<dbReference type="AlphaFoldDB" id="A0A0N4X9B0"/>
<feature type="region of interest" description="Disordered" evidence="1">
    <location>
        <begin position="297"/>
        <end position="360"/>
    </location>
</feature>
<evidence type="ECO:0000313" key="4">
    <source>
        <dbReference type="WBParaSite" id="HPLM_0002095201-mRNA-1"/>
    </source>
</evidence>
<protein>
    <submittedName>
        <fullName evidence="4">Reverse transcriptase domain-containing protein</fullName>
    </submittedName>
</protein>
<accession>A0A0N4X9B0</accession>
<dbReference type="Proteomes" id="UP000268014">
    <property type="component" value="Unassembled WGS sequence"/>
</dbReference>
<sequence length="462" mass="52973">MPIVISDQCGGSKNKNAQPPAGRETVKPKENPNSKKDKDKFKEEERLIKGDMPIIISDRCGKPPDDRGTVQPKENSNLPKDEDCVEKEEWLSEEQAKELLNRLSKEMFGEKTEKVKKCTVKRPKNPTAKSTVEEMKRDPGVRDFVYKVIGYMEKYRNRHKKPNLRCIIQSLKKSPSQGLLVKKYPSLKEIRCRLKKERAVYKGILNRLSKEMFGVNLEKVNKCTVKRPKNPTAKGTVKEMNRDPSVRGFVYKVIDLMIKERNRYPYLALVGIGRALKKSPSRDLLLKKYPALKEVIGRNGGSMDKTTQPPDDRKTVKPKESSNLHEGRNGGPMDKTTQPPDERRTGKPKESSSSEKDSYCSRGDLLDCLSQEMFGMKLSKFEHRKLFDPENMVLVKTFQDSKSLYLTYHYFLQMVIDQLTRLSEKEIDKKEASMKITDAVNALEEKARSVLVGYYPSLKLFG</sequence>
<evidence type="ECO:0000313" key="3">
    <source>
        <dbReference type="Proteomes" id="UP000268014"/>
    </source>
</evidence>
<name>A0A0N4X9B0_HAEPC</name>
<reference evidence="2 3" key="2">
    <citation type="submission" date="2018-11" db="EMBL/GenBank/DDBJ databases">
        <authorList>
            <consortium name="Pathogen Informatics"/>
        </authorList>
    </citation>
    <scope>NUCLEOTIDE SEQUENCE [LARGE SCALE GENOMIC DNA]</scope>
    <source>
        <strain evidence="2 3">MHpl1</strain>
    </source>
</reference>
<feature type="compositionally biased region" description="Basic and acidic residues" evidence="1">
    <location>
        <begin position="24"/>
        <end position="49"/>
    </location>
</feature>
<organism evidence="4">
    <name type="scientific">Haemonchus placei</name>
    <name type="common">Barber's pole worm</name>
    <dbReference type="NCBI Taxonomy" id="6290"/>
    <lineage>
        <taxon>Eukaryota</taxon>
        <taxon>Metazoa</taxon>
        <taxon>Ecdysozoa</taxon>
        <taxon>Nematoda</taxon>
        <taxon>Chromadorea</taxon>
        <taxon>Rhabditida</taxon>
        <taxon>Rhabditina</taxon>
        <taxon>Rhabditomorpha</taxon>
        <taxon>Strongyloidea</taxon>
        <taxon>Trichostrongylidae</taxon>
        <taxon>Haemonchus</taxon>
    </lineage>
</organism>
<reference evidence="4" key="1">
    <citation type="submission" date="2017-02" db="UniProtKB">
        <authorList>
            <consortium name="WormBaseParasite"/>
        </authorList>
    </citation>
    <scope>IDENTIFICATION</scope>
</reference>
<evidence type="ECO:0000313" key="2">
    <source>
        <dbReference type="EMBL" id="VDO86901.1"/>
    </source>
</evidence>
<proteinExistence type="predicted"/>